<sequence length="184" mass="19566">MRDQPSVSGTQQTSSSAVSTGRTSGDGGESLPKRPEELKVDGIDPCKLLTESQQKELGTDQAPRLNADGADSLGNPLCGYRKVEGTPRYGYSVSLVPQEGADVWLKEKRNAEVKVLNVGGFGAVETRLPGDQDISCNVVVDVAEGQSLDMQFTLYTAGAIPLEQMCANARHGAELAVQTLQTLK</sequence>
<feature type="region of interest" description="Disordered" evidence="1">
    <location>
        <begin position="1"/>
        <end position="70"/>
    </location>
</feature>
<proteinExistence type="predicted"/>
<evidence type="ECO:0000256" key="1">
    <source>
        <dbReference type="SAM" id="MobiDB-lite"/>
    </source>
</evidence>
<evidence type="ECO:0000313" key="2">
    <source>
        <dbReference type="EMBL" id="MCP2168284.1"/>
    </source>
</evidence>
<dbReference type="EMBL" id="JAMTCK010000013">
    <property type="protein sequence ID" value="MCP2168284.1"/>
    <property type="molecule type" value="Genomic_DNA"/>
</dbReference>
<evidence type="ECO:0000313" key="3">
    <source>
        <dbReference type="Proteomes" id="UP001206128"/>
    </source>
</evidence>
<organism evidence="2 3">
    <name type="scientific">Goodfellowiella coeruleoviolacea</name>
    <dbReference type="NCBI Taxonomy" id="334858"/>
    <lineage>
        <taxon>Bacteria</taxon>
        <taxon>Bacillati</taxon>
        <taxon>Actinomycetota</taxon>
        <taxon>Actinomycetes</taxon>
        <taxon>Pseudonocardiales</taxon>
        <taxon>Pseudonocardiaceae</taxon>
        <taxon>Goodfellowiella</taxon>
    </lineage>
</organism>
<keyword evidence="3" id="KW-1185">Reference proteome</keyword>
<feature type="compositionally biased region" description="Basic and acidic residues" evidence="1">
    <location>
        <begin position="31"/>
        <end position="44"/>
    </location>
</feature>
<gene>
    <name evidence="2" type="ORF">LX83_005162</name>
</gene>
<feature type="compositionally biased region" description="Polar residues" evidence="1">
    <location>
        <begin position="1"/>
        <end position="23"/>
    </location>
</feature>
<name>A0AAE3GJ35_9PSEU</name>
<evidence type="ECO:0008006" key="4">
    <source>
        <dbReference type="Google" id="ProtNLM"/>
    </source>
</evidence>
<dbReference type="AlphaFoldDB" id="A0AAE3GJ35"/>
<dbReference type="InterPro" id="IPR024520">
    <property type="entry name" value="DUF3558"/>
</dbReference>
<protein>
    <recommendedName>
        <fullName evidence="4">DUF3558 domain-containing protein</fullName>
    </recommendedName>
</protein>
<comment type="caution">
    <text evidence="2">The sequence shown here is derived from an EMBL/GenBank/DDBJ whole genome shotgun (WGS) entry which is preliminary data.</text>
</comment>
<reference evidence="2" key="1">
    <citation type="submission" date="2022-06" db="EMBL/GenBank/DDBJ databases">
        <title>Genomic Encyclopedia of Archaeal and Bacterial Type Strains, Phase II (KMG-II): from individual species to whole genera.</title>
        <authorList>
            <person name="Goeker M."/>
        </authorList>
    </citation>
    <scope>NUCLEOTIDE SEQUENCE</scope>
    <source>
        <strain evidence="2">DSM 43935</strain>
    </source>
</reference>
<dbReference type="Proteomes" id="UP001206128">
    <property type="component" value="Unassembled WGS sequence"/>
</dbReference>
<dbReference type="Pfam" id="PF12079">
    <property type="entry name" value="DUF3558"/>
    <property type="match status" value="1"/>
</dbReference>
<accession>A0AAE3GJ35</accession>